<sequence length="161" mass="17056">MPRYYCDYCDTYLTHDSPSVRKQHNAGYKHKANVRNYFAQFEDGSSKGILMETDPAKAAELQSREAFQAQVAAQFQQRIAMMRPGGGQGGGFPPPMAMPPPGLPPPGMGPPPPGFPMGPPRPGMGPPPPGWRPPPGYGPPPGMGGPPSGNPPHGMGPPPHQ</sequence>
<dbReference type="GO" id="GO:0071004">
    <property type="term" value="C:U2-type prespliceosome"/>
    <property type="evidence" value="ECO:0007669"/>
    <property type="project" value="UniProtKB-UniRule"/>
</dbReference>
<dbReference type="GO" id="GO:0005685">
    <property type="term" value="C:U1 snRNP"/>
    <property type="evidence" value="ECO:0007669"/>
    <property type="project" value="UniProtKB-UniRule"/>
</dbReference>
<evidence type="ECO:0000256" key="7">
    <source>
        <dbReference type="ARBA" id="ARBA00023274"/>
    </source>
</evidence>
<keyword evidence="4 8" id="KW-0862">Zinc</keyword>
<dbReference type="Gene3D" id="3.30.160.60">
    <property type="entry name" value="Classic Zinc Finger"/>
    <property type="match status" value="1"/>
</dbReference>
<protein>
    <recommendedName>
        <fullName evidence="8">U1 small nuclear ribonucleoprotein C</fullName>
        <shortName evidence="8">U1 snRNP C</shortName>
        <shortName evidence="8">U1-C</shortName>
        <shortName evidence="8">U1C</shortName>
    </recommendedName>
</protein>
<keyword evidence="5 8" id="KW-0694">RNA-binding</keyword>
<organism evidence="11">
    <name type="scientific">Tetraselmis chuii</name>
    <dbReference type="NCBI Taxonomy" id="63592"/>
    <lineage>
        <taxon>Eukaryota</taxon>
        <taxon>Viridiplantae</taxon>
        <taxon>Chlorophyta</taxon>
        <taxon>core chlorophytes</taxon>
        <taxon>Chlorodendrophyceae</taxon>
        <taxon>Chlorodendrales</taxon>
        <taxon>Chlorodendraceae</taxon>
        <taxon>Tetraselmis</taxon>
    </lineage>
</organism>
<dbReference type="GO" id="GO:0000395">
    <property type="term" value="P:mRNA 5'-splice site recognition"/>
    <property type="evidence" value="ECO:0007669"/>
    <property type="project" value="UniProtKB-UniRule"/>
</dbReference>
<name>A0A7S1X179_9CHLO</name>
<dbReference type="SUPFAM" id="SSF57667">
    <property type="entry name" value="beta-beta-alpha zinc fingers"/>
    <property type="match status" value="1"/>
</dbReference>
<dbReference type="InterPro" id="IPR000690">
    <property type="entry name" value="Matrin/U1-C_Znf_C2H2"/>
</dbReference>
<evidence type="ECO:0000256" key="3">
    <source>
        <dbReference type="ARBA" id="ARBA00022771"/>
    </source>
</evidence>
<comment type="similarity">
    <text evidence="8">Belongs to the U1 small nuclear ribonucleoprotein C family.</text>
</comment>
<proteinExistence type="inferred from homology"/>
<dbReference type="Pfam" id="PF06220">
    <property type="entry name" value="zf-U1"/>
    <property type="match status" value="1"/>
</dbReference>
<dbReference type="AlphaFoldDB" id="A0A7S1X179"/>
<dbReference type="GO" id="GO:0030619">
    <property type="term" value="F:U1 snRNA binding"/>
    <property type="evidence" value="ECO:0007669"/>
    <property type="project" value="UniProtKB-UniRule"/>
</dbReference>
<dbReference type="PIRSF" id="PIRSF037969">
    <property type="entry name" value="U1_snRNP-C"/>
    <property type="match status" value="1"/>
</dbReference>
<dbReference type="InterPro" id="IPR017340">
    <property type="entry name" value="U1_snRNP-C"/>
</dbReference>
<keyword evidence="2 8" id="KW-0479">Metal-binding</keyword>
<dbReference type="PANTHER" id="PTHR31148">
    <property type="entry name" value="U1 SMALL NUCLEAR RIBONUCLEOPROTEIN C"/>
    <property type="match status" value="1"/>
</dbReference>
<keyword evidence="3 8" id="KW-0863">Zinc-finger</keyword>
<dbReference type="FunFam" id="3.30.160.60:FF:000890">
    <property type="entry name" value="U1 small nuclear ribonucleoprotein C"/>
    <property type="match status" value="1"/>
</dbReference>
<dbReference type="GO" id="GO:0008270">
    <property type="term" value="F:zinc ion binding"/>
    <property type="evidence" value="ECO:0007669"/>
    <property type="project" value="UniProtKB-UniRule"/>
</dbReference>
<evidence type="ECO:0000256" key="8">
    <source>
        <dbReference type="HAMAP-Rule" id="MF_03153"/>
    </source>
</evidence>
<dbReference type="GO" id="GO:0000243">
    <property type="term" value="C:commitment complex"/>
    <property type="evidence" value="ECO:0007669"/>
    <property type="project" value="UniProtKB-UniRule"/>
</dbReference>
<dbReference type="GO" id="GO:0003729">
    <property type="term" value="F:mRNA binding"/>
    <property type="evidence" value="ECO:0007669"/>
    <property type="project" value="UniProtKB-UniRule"/>
</dbReference>
<dbReference type="InterPro" id="IPR036236">
    <property type="entry name" value="Znf_C2H2_sf"/>
</dbReference>
<evidence type="ECO:0000256" key="9">
    <source>
        <dbReference type="SAM" id="MobiDB-lite"/>
    </source>
</evidence>
<evidence type="ECO:0000256" key="2">
    <source>
        <dbReference type="ARBA" id="ARBA00022723"/>
    </source>
</evidence>
<evidence type="ECO:0000256" key="5">
    <source>
        <dbReference type="ARBA" id="ARBA00022884"/>
    </source>
</evidence>
<comment type="function">
    <text evidence="8">Component of the spliceosomal U1 snRNP, which is essential for recognition of the pre-mRNA 5' splice-site and the subsequent assembly of the spliceosome. U1-C is directly involved in initial 5' splice-site recognition for both constitutive and regulated alternative splicing. The interaction with the 5' splice-site seems to precede base-pairing between the pre-mRNA and the U1 snRNA. Stimulates commitment or early (E) complex formation by stabilizing the base pairing of the 5' end of the U1 snRNA and the 5' splice-site region.</text>
</comment>
<keyword evidence="7 8" id="KW-0687">Ribonucleoprotein</keyword>
<comment type="subcellular location">
    <subcellularLocation>
        <location evidence="1 8">Nucleus</location>
    </subcellularLocation>
</comment>
<feature type="region of interest" description="Disordered" evidence="9">
    <location>
        <begin position="81"/>
        <end position="161"/>
    </location>
</feature>
<dbReference type="GO" id="GO:0000387">
    <property type="term" value="P:spliceosomal snRNP assembly"/>
    <property type="evidence" value="ECO:0007669"/>
    <property type="project" value="UniProtKB-UniRule"/>
</dbReference>
<keyword evidence="6 8" id="KW-0539">Nucleus</keyword>
<evidence type="ECO:0000256" key="1">
    <source>
        <dbReference type="ARBA" id="ARBA00004123"/>
    </source>
</evidence>
<dbReference type="SMART" id="SM00451">
    <property type="entry name" value="ZnF_U1"/>
    <property type="match status" value="1"/>
</dbReference>
<accession>A0A7S1X179</accession>
<feature type="domain" description="Matrin-type" evidence="10">
    <location>
        <begin position="4"/>
        <end position="36"/>
    </location>
</feature>
<dbReference type="PANTHER" id="PTHR31148:SF1">
    <property type="entry name" value="U1 SMALL NUCLEAR RIBONUCLEOPROTEIN C"/>
    <property type="match status" value="1"/>
</dbReference>
<feature type="compositionally biased region" description="Pro residues" evidence="9">
    <location>
        <begin position="92"/>
        <end position="161"/>
    </location>
</feature>
<dbReference type="InterPro" id="IPR013085">
    <property type="entry name" value="U1-CZ_Znf_C2H2"/>
</dbReference>
<evidence type="ECO:0000313" key="11">
    <source>
        <dbReference type="EMBL" id="CAD9204309.1"/>
    </source>
</evidence>
<dbReference type="HAMAP" id="MF_03153">
    <property type="entry name" value="U1_C"/>
    <property type="match status" value="1"/>
</dbReference>
<reference evidence="11" key="1">
    <citation type="submission" date="2021-01" db="EMBL/GenBank/DDBJ databases">
        <authorList>
            <person name="Corre E."/>
            <person name="Pelletier E."/>
            <person name="Niang G."/>
            <person name="Scheremetjew M."/>
            <person name="Finn R."/>
            <person name="Kale V."/>
            <person name="Holt S."/>
            <person name="Cochrane G."/>
            <person name="Meng A."/>
            <person name="Brown T."/>
            <person name="Cohen L."/>
        </authorList>
    </citation>
    <scope>NUCLEOTIDE SEQUENCE</scope>
    <source>
        <strain evidence="11">PLY429</strain>
    </source>
</reference>
<comment type="subunit">
    <text evidence="8">U1 snRNP is composed of the 7 core Sm proteins B/B', D1, D2, D3, E, F and G that assemble in a heptameric protein ring on the Sm site of the small nuclear RNA to form the core snRNP, and at least 3 U1 snRNP-specific proteins U1-70K, U1-A and U1-C. U1-C interacts with U1 snRNA and the 5' splice-site region of the pre-mRNA.</text>
</comment>
<dbReference type="EMBL" id="HBGG01012820">
    <property type="protein sequence ID" value="CAD9204309.1"/>
    <property type="molecule type" value="Transcribed_RNA"/>
</dbReference>
<evidence type="ECO:0000256" key="6">
    <source>
        <dbReference type="ARBA" id="ARBA00023242"/>
    </source>
</evidence>
<dbReference type="GO" id="GO:0030627">
    <property type="term" value="F:pre-mRNA 5'-splice site binding"/>
    <property type="evidence" value="ECO:0007669"/>
    <property type="project" value="InterPro"/>
</dbReference>
<dbReference type="PROSITE" id="PS50171">
    <property type="entry name" value="ZF_MATRIN"/>
    <property type="match status" value="1"/>
</dbReference>
<evidence type="ECO:0000259" key="10">
    <source>
        <dbReference type="PROSITE" id="PS50171"/>
    </source>
</evidence>
<gene>
    <name evidence="11" type="ORF">TCHU04912_LOCUS6544</name>
</gene>
<evidence type="ECO:0000256" key="4">
    <source>
        <dbReference type="ARBA" id="ARBA00022833"/>
    </source>
</evidence>
<dbReference type="InterPro" id="IPR003604">
    <property type="entry name" value="Matrin/U1-like-C_Znf_C2H2"/>
</dbReference>